<evidence type="ECO:0000313" key="2">
    <source>
        <dbReference type="EMBL" id="CAF1416252.1"/>
    </source>
</evidence>
<evidence type="ECO:0000256" key="1">
    <source>
        <dbReference type="SAM" id="MobiDB-lite"/>
    </source>
</evidence>
<feature type="compositionally biased region" description="Basic and acidic residues" evidence="1">
    <location>
        <begin position="1"/>
        <end position="18"/>
    </location>
</feature>
<gene>
    <name evidence="2" type="ORF">JYZ213_LOCUS38693</name>
</gene>
<organism evidence="2 3">
    <name type="scientific">Adineta steineri</name>
    <dbReference type="NCBI Taxonomy" id="433720"/>
    <lineage>
        <taxon>Eukaryota</taxon>
        <taxon>Metazoa</taxon>
        <taxon>Spiralia</taxon>
        <taxon>Gnathifera</taxon>
        <taxon>Rotifera</taxon>
        <taxon>Eurotatoria</taxon>
        <taxon>Bdelloidea</taxon>
        <taxon>Adinetida</taxon>
        <taxon>Adinetidae</taxon>
        <taxon>Adineta</taxon>
    </lineage>
</organism>
<name>A0A815M995_9BILA</name>
<dbReference type="AlphaFoldDB" id="A0A815M995"/>
<feature type="region of interest" description="Disordered" evidence="1">
    <location>
        <begin position="1"/>
        <end position="91"/>
    </location>
</feature>
<dbReference type="EMBL" id="CAJNOG010001165">
    <property type="protein sequence ID" value="CAF1416252.1"/>
    <property type="molecule type" value="Genomic_DNA"/>
</dbReference>
<accession>A0A815M995</accession>
<protein>
    <submittedName>
        <fullName evidence="2">Uncharacterized protein</fullName>
    </submittedName>
</protein>
<sequence>MVTKRSDDDDSQHPKEIEAPYFLHPPVSKDVPKISKAATPKEIEPPNSLHKPVSKDVPKISTAATPKEIEPPNSLHKPVSKDTPKISTAAAANPPSVITPVSRVVASITAYRPDCD</sequence>
<reference evidence="2" key="1">
    <citation type="submission" date="2021-02" db="EMBL/GenBank/DDBJ databases">
        <authorList>
            <person name="Nowell W R."/>
        </authorList>
    </citation>
    <scope>NUCLEOTIDE SEQUENCE</scope>
</reference>
<dbReference type="Proteomes" id="UP000663845">
    <property type="component" value="Unassembled WGS sequence"/>
</dbReference>
<comment type="caution">
    <text evidence="2">The sequence shown here is derived from an EMBL/GenBank/DDBJ whole genome shotgun (WGS) entry which is preliminary data.</text>
</comment>
<evidence type="ECO:0000313" key="3">
    <source>
        <dbReference type="Proteomes" id="UP000663845"/>
    </source>
</evidence>
<proteinExistence type="predicted"/>